<dbReference type="PROSITE" id="PS51012">
    <property type="entry name" value="ABC_TM2"/>
    <property type="match status" value="1"/>
</dbReference>
<name>A0AAU0MFQ0_9MICO</name>
<evidence type="ECO:0000259" key="11">
    <source>
        <dbReference type="PROSITE" id="PS51012"/>
    </source>
</evidence>
<accession>A0AAU0MFQ0</accession>
<keyword evidence="6 10" id="KW-0812">Transmembrane</keyword>
<dbReference type="GO" id="GO:0015920">
    <property type="term" value="P:lipopolysaccharide transport"/>
    <property type="evidence" value="ECO:0007669"/>
    <property type="project" value="TreeGrafter"/>
</dbReference>
<feature type="transmembrane region" description="Helical" evidence="10">
    <location>
        <begin position="167"/>
        <end position="188"/>
    </location>
</feature>
<evidence type="ECO:0000256" key="8">
    <source>
        <dbReference type="ARBA" id="ARBA00023136"/>
    </source>
</evidence>
<feature type="transmembrane region" description="Helical" evidence="10">
    <location>
        <begin position="200"/>
        <end position="219"/>
    </location>
</feature>
<evidence type="ECO:0000256" key="4">
    <source>
        <dbReference type="ARBA" id="ARBA00022475"/>
    </source>
</evidence>
<evidence type="ECO:0000313" key="12">
    <source>
        <dbReference type="EMBL" id="WOQ68809.1"/>
    </source>
</evidence>
<dbReference type="EMBL" id="CP137080">
    <property type="protein sequence ID" value="WOQ68809.1"/>
    <property type="molecule type" value="Genomic_DNA"/>
</dbReference>
<evidence type="ECO:0000256" key="1">
    <source>
        <dbReference type="ARBA" id="ARBA00004429"/>
    </source>
</evidence>
<dbReference type="GO" id="GO:0046677">
    <property type="term" value="P:response to antibiotic"/>
    <property type="evidence" value="ECO:0007669"/>
    <property type="project" value="UniProtKB-KW"/>
</dbReference>
<sequence length="301" mass="32949">MNDSARLRLARLAQEPLTQVASAARFWPSVRAIVGHRHLLGLLVRRDIKARYKDSVLGLLWTLINPIVQLTVYYVVMGQFLGAARGIPDFAIYIFSGLTIYALFSEALTGSTGSIVANAGLVKKVYVPREIFPLSALGAAMFTFTVQLGVLILACIVLGAAPISLGLVYFVPSVLLIIVYGAAIGLALSALNVYLRDVQYLTQVLLMLAMWSSPIVYGWTMVNTVFDQFGLPAWLLEVYTNSPLTLAVLGFHKAFWIAGTPADYPPDLAMRMGIALLVGILLLWLGQRLFSRLQGNFAQEL</sequence>
<protein>
    <recommendedName>
        <fullName evidence="10">Transport permease protein</fullName>
    </recommendedName>
</protein>
<evidence type="ECO:0000256" key="5">
    <source>
        <dbReference type="ARBA" id="ARBA00022519"/>
    </source>
</evidence>
<dbReference type="PANTHER" id="PTHR30413">
    <property type="entry name" value="INNER MEMBRANE TRANSPORT PERMEASE"/>
    <property type="match status" value="1"/>
</dbReference>
<dbReference type="InterPro" id="IPR000412">
    <property type="entry name" value="ABC_2_transport"/>
</dbReference>
<keyword evidence="5" id="KW-0997">Cell inner membrane</keyword>
<dbReference type="Pfam" id="PF01061">
    <property type="entry name" value="ABC2_membrane"/>
    <property type="match status" value="1"/>
</dbReference>
<evidence type="ECO:0000256" key="10">
    <source>
        <dbReference type="RuleBase" id="RU361157"/>
    </source>
</evidence>
<evidence type="ECO:0000256" key="9">
    <source>
        <dbReference type="ARBA" id="ARBA00023251"/>
    </source>
</evidence>
<feature type="transmembrane region" description="Helical" evidence="10">
    <location>
        <begin position="131"/>
        <end position="161"/>
    </location>
</feature>
<dbReference type="PANTHER" id="PTHR30413:SF8">
    <property type="entry name" value="TRANSPORT PERMEASE PROTEIN"/>
    <property type="match status" value="1"/>
</dbReference>
<keyword evidence="13" id="KW-1185">Reference proteome</keyword>
<dbReference type="AlphaFoldDB" id="A0AAU0MFQ0"/>
<keyword evidence="4 10" id="KW-1003">Cell membrane</keyword>
<keyword evidence="9" id="KW-0046">Antibiotic resistance</keyword>
<dbReference type="KEGG" id="mliy:RYJ27_08810"/>
<dbReference type="Proteomes" id="UP001329313">
    <property type="component" value="Chromosome"/>
</dbReference>
<evidence type="ECO:0000256" key="6">
    <source>
        <dbReference type="ARBA" id="ARBA00022692"/>
    </source>
</evidence>
<feature type="transmembrane region" description="Helical" evidence="10">
    <location>
        <begin position="90"/>
        <end position="110"/>
    </location>
</feature>
<dbReference type="PRINTS" id="PR00164">
    <property type="entry name" value="ABC2TRNSPORT"/>
</dbReference>
<feature type="transmembrane region" description="Helical" evidence="10">
    <location>
        <begin position="268"/>
        <end position="286"/>
    </location>
</feature>
<gene>
    <name evidence="12" type="ORF">RYJ27_08810</name>
</gene>
<keyword evidence="7 10" id="KW-1133">Transmembrane helix</keyword>
<feature type="transmembrane region" description="Helical" evidence="10">
    <location>
        <begin position="55"/>
        <end position="75"/>
    </location>
</feature>
<comment type="similarity">
    <text evidence="2 10">Belongs to the ABC-2 integral membrane protein family.</text>
</comment>
<proteinExistence type="inferred from homology"/>
<dbReference type="InterPro" id="IPR013525">
    <property type="entry name" value="ABC2_TM"/>
</dbReference>
<dbReference type="RefSeq" id="WP_330169950.1">
    <property type="nucleotide sequence ID" value="NZ_CP137080.1"/>
</dbReference>
<dbReference type="InterPro" id="IPR047817">
    <property type="entry name" value="ABC2_TM_bact-type"/>
</dbReference>
<organism evidence="12 13">
    <name type="scientific">Microbacterium limosum</name>
    <dbReference type="NCBI Taxonomy" id="3079935"/>
    <lineage>
        <taxon>Bacteria</taxon>
        <taxon>Bacillati</taxon>
        <taxon>Actinomycetota</taxon>
        <taxon>Actinomycetes</taxon>
        <taxon>Micrococcales</taxon>
        <taxon>Microbacteriaceae</taxon>
        <taxon>Microbacterium</taxon>
    </lineage>
</organism>
<keyword evidence="3 10" id="KW-0813">Transport</keyword>
<dbReference type="GO" id="GO:0043190">
    <property type="term" value="C:ATP-binding cassette (ABC) transporter complex"/>
    <property type="evidence" value="ECO:0007669"/>
    <property type="project" value="InterPro"/>
</dbReference>
<evidence type="ECO:0000256" key="7">
    <source>
        <dbReference type="ARBA" id="ARBA00022989"/>
    </source>
</evidence>
<evidence type="ECO:0000256" key="2">
    <source>
        <dbReference type="ARBA" id="ARBA00007783"/>
    </source>
</evidence>
<reference evidence="12 13" key="1">
    <citation type="submission" date="2023-10" db="EMBL/GenBank/DDBJ databases">
        <title>Y20.</title>
        <authorList>
            <person name="Zhang G."/>
            <person name="Ding Y."/>
        </authorList>
    </citation>
    <scope>NUCLEOTIDE SEQUENCE [LARGE SCALE GENOMIC DNA]</scope>
    <source>
        <strain evidence="12 13">Y20</strain>
    </source>
</reference>
<evidence type="ECO:0000256" key="3">
    <source>
        <dbReference type="ARBA" id="ARBA00022448"/>
    </source>
</evidence>
<keyword evidence="8 10" id="KW-0472">Membrane</keyword>
<feature type="domain" description="ABC transmembrane type-2" evidence="11">
    <location>
        <begin position="57"/>
        <end position="293"/>
    </location>
</feature>
<evidence type="ECO:0000313" key="13">
    <source>
        <dbReference type="Proteomes" id="UP001329313"/>
    </source>
</evidence>
<dbReference type="GO" id="GO:0140359">
    <property type="term" value="F:ABC-type transporter activity"/>
    <property type="evidence" value="ECO:0007669"/>
    <property type="project" value="InterPro"/>
</dbReference>
<comment type="subcellular location">
    <subcellularLocation>
        <location evidence="1">Cell inner membrane</location>
        <topology evidence="1">Multi-pass membrane protein</topology>
    </subcellularLocation>
    <subcellularLocation>
        <location evidence="10">Cell membrane</location>
        <topology evidence="10">Multi-pass membrane protein</topology>
    </subcellularLocation>
</comment>